<keyword evidence="3" id="KW-0411">Iron-sulfur</keyword>
<keyword evidence="6" id="KW-1185">Reference proteome</keyword>
<reference evidence="5 6" key="1">
    <citation type="journal article" date="2019" name="Nat. Med.">
        <title>A library of human gut bacterial isolates paired with longitudinal multiomics data enables mechanistic microbiome research.</title>
        <authorList>
            <person name="Poyet M."/>
            <person name="Groussin M."/>
            <person name="Gibbons S.M."/>
            <person name="Avila-Pacheco J."/>
            <person name="Jiang X."/>
            <person name="Kearney S.M."/>
            <person name="Perrotta A.R."/>
            <person name="Berdy B."/>
            <person name="Zhao S."/>
            <person name="Lieberman T.D."/>
            <person name="Swanson P.K."/>
            <person name="Smith M."/>
            <person name="Roesemann S."/>
            <person name="Alexander J.E."/>
            <person name="Rich S.A."/>
            <person name="Livny J."/>
            <person name="Vlamakis H."/>
            <person name="Clish C."/>
            <person name="Bullock K."/>
            <person name="Deik A."/>
            <person name="Scott J."/>
            <person name="Pierce K.A."/>
            <person name="Xavier R.J."/>
            <person name="Alm E.J."/>
        </authorList>
    </citation>
    <scope>NUCLEOTIDE SEQUENCE [LARGE SCALE GENOMIC DNA]</scope>
    <source>
        <strain evidence="5 6">BIOML-A134</strain>
    </source>
</reference>
<dbReference type="EMBL" id="VWKB01000029">
    <property type="protein sequence ID" value="KAA4093282.1"/>
    <property type="molecule type" value="Genomic_DNA"/>
</dbReference>
<keyword evidence="1" id="KW-0479">Metal-binding</keyword>
<dbReference type="InterPro" id="IPR007525">
    <property type="entry name" value="FrhB_FdhB_C"/>
</dbReference>
<accession>A0A5M5DVS6</accession>
<evidence type="ECO:0000256" key="1">
    <source>
        <dbReference type="ARBA" id="ARBA00022723"/>
    </source>
</evidence>
<dbReference type="Pfam" id="PF04432">
    <property type="entry name" value="FrhB_FdhB_C"/>
    <property type="match status" value="1"/>
</dbReference>
<dbReference type="Gene3D" id="3.30.70.20">
    <property type="match status" value="1"/>
</dbReference>
<dbReference type="PANTHER" id="PTHR43193">
    <property type="match status" value="1"/>
</dbReference>
<evidence type="ECO:0000256" key="3">
    <source>
        <dbReference type="ARBA" id="ARBA00023014"/>
    </source>
</evidence>
<comment type="caution">
    <text evidence="5">The sequence shown here is derived from an EMBL/GenBank/DDBJ whole genome shotgun (WGS) entry which is preliminary data.</text>
</comment>
<dbReference type="SUPFAM" id="SSF54862">
    <property type="entry name" value="4Fe-4S ferredoxins"/>
    <property type="match status" value="2"/>
</dbReference>
<evidence type="ECO:0000313" key="5">
    <source>
        <dbReference type="EMBL" id="KAA4093282.1"/>
    </source>
</evidence>
<dbReference type="GO" id="GO:0046872">
    <property type="term" value="F:metal ion binding"/>
    <property type="evidence" value="ECO:0007669"/>
    <property type="project" value="UniProtKB-KW"/>
</dbReference>
<dbReference type="InterPro" id="IPR017900">
    <property type="entry name" value="4Fe4S_Fe_S_CS"/>
</dbReference>
<gene>
    <name evidence="5" type="ORF">F3D66_20035</name>
</gene>
<feature type="domain" description="4Fe-4S ferredoxin-type" evidence="4">
    <location>
        <begin position="1"/>
        <end position="30"/>
    </location>
</feature>
<name>A0A5M5DVS6_BACOV</name>
<dbReference type="PANTHER" id="PTHR43193:SF2">
    <property type="entry name" value="POLYFERREDOXIN PROTEIN FWDF"/>
    <property type="match status" value="1"/>
</dbReference>
<dbReference type="InterPro" id="IPR052977">
    <property type="entry name" value="Polyferredoxin-like_ET"/>
</dbReference>
<dbReference type="InterPro" id="IPR017896">
    <property type="entry name" value="4Fe4S_Fe-S-bd"/>
</dbReference>
<proteinExistence type="predicted"/>
<evidence type="ECO:0000259" key="4">
    <source>
        <dbReference type="PROSITE" id="PS51379"/>
    </source>
</evidence>
<keyword evidence="2" id="KW-0408">Iron</keyword>
<dbReference type="GO" id="GO:0051536">
    <property type="term" value="F:iron-sulfur cluster binding"/>
    <property type="evidence" value="ECO:0007669"/>
    <property type="project" value="UniProtKB-KW"/>
</dbReference>
<sequence length="407" mass="46884">MIQLCNNDTCTGCSACYNKCPRHAISMTENTEGFLNPIIDYNLCVNCNLCTSVCPQLNSVNLSYPQKTFIGWINDGNIRRDSASGGAFSVLALYVLRKGGIVFGAKMDDDLVVRHCFIDNESYLYTLRDSKYVQSNMSDVLRTAKRFLEEGREVLFTGTSCQIGGLVKYLGKDYDNLITVDLLCHGVPSPKVFKDYIRWLEEYKGFSKITRIKFRDKAISNESPNCLIEGMGHKGEKITIIESRIYNKWIQAFLGNNIIRPACYNCKYVSPNRVSDYTIADWFGWDSRKYWEGREAQKGVSAIFCNTAKACSIIPSLNMVLHEVRVEHGIKNKNEFFHKCLRPTSREQFWTDYSSLSFNEVVVKYFQTSRLPLYIIYNSIHKHSIYTKLIVLFLRYLHKVKLKLKNR</sequence>
<dbReference type="AlphaFoldDB" id="A0A5M5DVS6"/>
<dbReference type="PROSITE" id="PS00198">
    <property type="entry name" value="4FE4S_FER_1"/>
    <property type="match status" value="2"/>
</dbReference>
<evidence type="ECO:0000313" key="6">
    <source>
        <dbReference type="Proteomes" id="UP000473905"/>
    </source>
</evidence>
<dbReference type="PROSITE" id="PS51379">
    <property type="entry name" value="4FE4S_FER_2"/>
    <property type="match status" value="2"/>
</dbReference>
<dbReference type="Proteomes" id="UP000473905">
    <property type="component" value="Unassembled WGS sequence"/>
</dbReference>
<organism evidence="5 6">
    <name type="scientific">Bacteroides ovatus</name>
    <dbReference type="NCBI Taxonomy" id="28116"/>
    <lineage>
        <taxon>Bacteria</taxon>
        <taxon>Pseudomonadati</taxon>
        <taxon>Bacteroidota</taxon>
        <taxon>Bacteroidia</taxon>
        <taxon>Bacteroidales</taxon>
        <taxon>Bacteroidaceae</taxon>
        <taxon>Bacteroides</taxon>
    </lineage>
</organism>
<dbReference type="Pfam" id="PF12838">
    <property type="entry name" value="Fer4_7"/>
    <property type="match status" value="1"/>
</dbReference>
<protein>
    <submittedName>
        <fullName evidence="5">4Fe-4S dicluster domain-containing protein</fullName>
    </submittedName>
</protein>
<evidence type="ECO:0000256" key="2">
    <source>
        <dbReference type="ARBA" id="ARBA00023004"/>
    </source>
</evidence>
<feature type="domain" description="4Fe-4S ferredoxin-type" evidence="4">
    <location>
        <begin position="35"/>
        <end position="65"/>
    </location>
</feature>